<feature type="domain" description="Sodium/calcium exchanger membrane region" evidence="9">
    <location>
        <begin position="13"/>
        <end position="130"/>
    </location>
</feature>
<dbReference type="EMBL" id="KN714739">
    <property type="protein sequence ID" value="KUI59917.1"/>
    <property type="molecule type" value="Genomic_DNA"/>
</dbReference>
<evidence type="ECO:0000313" key="10">
    <source>
        <dbReference type="EMBL" id="KUI59917.1"/>
    </source>
</evidence>
<proteinExistence type="inferred from homology"/>
<keyword evidence="3" id="KW-0050">Antiport</keyword>
<dbReference type="InterPro" id="IPR004837">
    <property type="entry name" value="NaCa_Exmemb"/>
</dbReference>
<keyword evidence="3" id="KW-0813">Transport</keyword>
<dbReference type="InterPro" id="IPR004481">
    <property type="entry name" value="K/Na/Ca-exchanger"/>
</dbReference>
<dbReference type="STRING" id="694573.A0A194V7E4"/>
<evidence type="ECO:0000256" key="1">
    <source>
        <dbReference type="ARBA" id="ARBA00004141"/>
    </source>
</evidence>
<evidence type="ECO:0000259" key="9">
    <source>
        <dbReference type="Pfam" id="PF01699"/>
    </source>
</evidence>
<dbReference type="GO" id="GO:0005886">
    <property type="term" value="C:plasma membrane"/>
    <property type="evidence" value="ECO:0007669"/>
    <property type="project" value="TreeGrafter"/>
</dbReference>
<protein>
    <submittedName>
        <fullName evidence="10">Sodium/calcium exchanger MaX1</fullName>
    </submittedName>
</protein>
<keyword evidence="5 8" id="KW-1133">Transmembrane helix</keyword>
<evidence type="ECO:0000256" key="2">
    <source>
        <dbReference type="ARBA" id="ARBA00005364"/>
    </source>
</evidence>
<comment type="similarity">
    <text evidence="2">Belongs to the Ca(2+):cation antiporter (CaCA) (TC 2.A.19) family. SLC24A subfamily.</text>
</comment>
<dbReference type="PANTHER" id="PTHR10846">
    <property type="entry name" value="SODIUM/POTASSIUM/CALCIUM EXCHANGER"/>
    <property type="match status" value="1"/>
</dbReference>
<comment type="subcellular location">
    <subcellularLocation>
        <location evidence="1">Membrane</location>
        <topology evidence="1">Multi-pass membrane protein</topology>
    </subcellularLocation>
</comment>
<evidence type="ECO:0000313" key="11">
    <source>
        <dbReference type="Proteomes" id="UP000078576"/>
    </source>
</evidence>
<keyword evidence="6 8" id="KW-0472">Membrane</keyword>
<dbReference type="Gene3D" id="1.20.1420.30">
    <property type="entry name" value="NCX, central ion-binding region"/>
    <property type="match status" value="2"/>
</dbReference>
<dbReference type="OrthoDB" id="2127281at2759"/>
<feature type="compositionally biased region" description="Basic and acidic residues" evidence="7">
    <location>
        <begin position="142"/>
        <end position="168"/>
    </location>
</feature>
<organism evidence="10 11">
    <name type="scientific">Cytospora mali</name>
    <name type="common">Apple Valsa canker fungus</name>
    <name type="synonym">Valsa mali</name>
    <dbReference type="NCBI Taxonomy" id="578113"/>
    <lineage>
        <taxon>Eukaryota</taxon>
        <taxon>Fungi</taxon>
        <taxon>Dikarya</taxon>
        <taxon>Ascomycota</taxon>
        <taxon>Pezizomycotina</taxon>
        <taxon>Sordariomycetes</taxon>
        <taxon>Sordariomycetidae</taxon>
        <taxon>Diaporthales</taxon>
        <taxon>Cytosporaceae</taxon>
        <taxon>Cytospora</taxon>
    </lineage>
</organism>
<gene>
    <name evidence="10" type="ORF">VP1G_07164</name>
</gene>
<feature type="transmembrane region" description="Helical" evidence="8">
    <location>
        <begin position="80"/>
        <end position="105"/>
    </location>
</feature>
<evidence type="ECO:0000256" key="8">
    <source>
        <dbReference type="SAM" id="Phobius"/>
    </source>
</evidence>
<dbReference type="GO" id="GO:0005262">
    <property type="term" value="F:calcium channel activity"/>
    <property type="evidence" value="ECO:0007669"/>
    <property type="project" value="TreeGrafter"/>
</dbReference>
<evidence type="ECO:0000256" key="3">
    <source>
        <dbReference type="ARBA" id="ARBA00022449"/>
    </source>
</evidence>
<dbReference type="Proteomes" id="UP000078576">
    <property type="component" value="Unassembled WGS sequence"/>
</dbReference>
<feature type="domain" description="Sodium/calcium exchanger membrane region" evidence="9">
    <location>
        <begin position="211"/>
        <end position="279"/>
    </location>
</feature>
<dbReference type="GO" id="GO:0006874">
    <property type="term" value="P:intracellular calcium ion homeostasis"/>
    <property type="evidence" value="ECO:0007669"/>
    <property type="project" value="TreeGrafter"/>
</dbReference>
<sequence>MAQVNEANSLVFGLASFVCGIFLLERGADNFVDSTAIVAERLGVSPTLVGLLTCGAEWEELVVIAVALGQGQYSMALGNLMGSSIANVLGSFSLGLVCAQRVVAFDRSSKIYSTALLSLVSVFLIGLYVVPAKARWLAGSTRPDRDAHRDGAERNEKDVTPSEQEVRGQSRSSGGWGEDERGLLSADARSSDRRQKAGRRPYKPLRRHVVKLLFGFGALVVSGYVLAQSARIIGDQLGLSGTVTGTTILSLATTLPEKFVAVLAGSRHQQGILVANTVGDESDVQSVGGTDDVDFGCGIVSGGDSGR</sequence>
<dbReference type="GO" id="GO:0008273">
    <property type="term" value="F:calcium, potassium:sodium antiporter activity"/>
    <property type="evidence" value="ECO:0007669"/>
    <property type="project" value="TreeGrafter"/>
</dbReference>
<feature type="transmembrane region" description="Helical" evidence="8">
    <location>
        <begin position="111"/>
        <end position="130"/>
    </location>
</feature>
<evidence type="ECO:0000256" key="6">
    <source>
        <dbReference type="ARBA" id="ARBA00023136"/>
    </source>
</evidence>
<keyword evidence="11" id="KW-1185">Reference proteome</keyword>
<feature type="region of interest" description="Disordered" evidence="7">
    <location>
        <begin position="140"/>
        <end position="200"/>
    </location>
</feature>
<feature type="transmembrane region" description="Helical" evidence="8">
    <location>
        <begin position="7"/>
        <end position="24"/>
    </location>
</feature>
<dbReference type="PANTHER" id="PTHR10846:SF8">
    <property type="entry name" value="INNER MEMBRANE PROTEIN YRBG"/>
    <property type="match status" value="1"/>
</dbReference>
<name>A0A194V7E4_CYTMA</name>
<evidence type="ECO:0000256" key="5">
    <source>
        <dbReference type="ARBA" id="ARBA00022989"/>
    </source>
</evidence>
<reference evidence="11" key="1">
    <citation type="submission" date="2014-12" db="EMBL/GenBank/DDBJ databases">
        <title>Genome Sequence of Valsa Canker Pathogens Uncovers a Specific Adaption of Colonization on Woody Bark.</title>
        <authorList>
            <person name="Yin Z."/>
            <person name="Liu H."/>
            <person name="Gao X."/>
            <person name="Li Z."/>
            <person name="Song N."/>
            <person name="Ke X."/>
            <person name="Dai Q."/>
            <person name="Wu Y."/>
            <person name="Sun Y."/>
            <person name="Xu J.-R."/>
            <person name="Kang Z.K."/>
            <person name="Wang L."/>
            <person name="Huang L."/>
        </authorList>
    </citation>
    <scope>NUCLEOTIDE SEQUENCE [LARGE SCALE GENOMIC DNA]</scope>
    <source>
        <strain evidence="11">SXYL134</strain>
    </source>
</reference>
<dbReference type="Pfam" id="PF01699">
    <property type="entry name" value="Na_Ca_ex"/>
    <property type="match status" value="2"/>
</dbReference>
<evidence type="ECO:0000256" key="7">
    <source>
        <dbReference type="SAM" id="MobiDB-lite"/>
    </source>
</evidence>
<evidence type="ECO:0000256" key="4">
    <source>
        <dbReference type="ARBA" id="ARBA00022692"/>
    </source>
</evidence>
<keyword evidence="4 8" id="KW-0812">Transmembrane</keyword>
<dbReference type="AlphaFoldDB" id="A0A194V7E4"/>
<dbReference type="InterPro" id="IPR044880">
    <property type="entry name" value="NCX_ion-bd_dom_sf"/>
</dbReference>
<accession>A0A194V7E4</accession>